<proteinExistence type="predicted"/>
<name>A0ABU2VGA4_9ACTN</name>
<keyword evidence="4" id="KW-0812">Transmembrane</keyword>
<dbReference type="PANTHER" id="PTHR46796">
    <property type="entry name" value="HTH-TYPE TRANSCRIPTIONAL ACTIVATOR RHAS-RELATED"/>
    <property type="match status" value="1"/>
</dbReference>
<evidence type="ECO:0000259" key="5">
    <source>
        <dbReference type="PROSITE" id="PS01124"/>
    </source>
</evidence>
<gene>
    <name evidence="6" type="ORF">RNB18_29370</name>
</gene>
<feature type="domain" description="HTH araC/xylS-type" evidence="5">
    <location>
        <begin position="160"/>
        <end position="258"/>
    </location>
</feature>
<evidence type="ECO:0000313" key="6">
    <source>
        <dbReference type="EMBL" id="MDT0484270.1"/>
    </source>
</evidence>
<dbReference type="EMBL" id="JAVREZ010000011">
    <property type="protein sequence ID" value="MDT0484270.1"/>
    <property type="molecule type" value="Genomic_DNA"/>
</dbReference>
<evidence type="ECO:0000256" key="3">
    <source>
        <dbReference type="ARBA" id="ARBA00023163"/>
    </source>
</evidence>
<dbReference type="PROSITE" id="PS01124">
    <property type="entry name" value="HTH_ARAC_FAMILY_2"/>
    <property type="match status" value="1"/>
</dbReference>
<evidence type="ECO:0000256" key="4">
    <source>
        <dbReference type="SAM" id="Phobius"/>
    </source>
</evidence>
<dbReference type="Proteomes" id="UP001183824">
    <property type="component" value="Unassembled WGS sequence"/>
</dbReference>
<comment type="caution">
    <text evidence="6">The sequence shown here is derived from an EMBL/GenBank/DDBJ whole genome shotgun (WGS) entry which is preliminary data.</text>
</comment>
<sequence>MTQHVDLTLDLPPHVENAGVGVHGSAGPHDVFRLPRLWQLHLYGYSGTLELGGSRHPIRPGHVSLVPPDTEVHFHYHATRCEHLYAHFRLPGDGERRRVPVMQDTGADAAVLTGLLRQTVAASTQSSARASAELWTVLWRTTGLTAAGENRPGSRHPALRTAVAHIEEHLAGPVSVPTIARAAGVSHTHLTRLFREDTGHTVVAYIRRRRMERARHLLIASTLAIPAIAATVGIPDLQAFNKACRKELGASPRAVREGHGQNLAQAGAGAGAVRRAPQRRVRYLPTAAQTT</sequence>
<dbReference type="InterPro" id="IPR018060">
    <property type="entry name" value="HTH_AraC"/>
</dbReference>
<evidence type="ECO:0000256" key="1">
    <source>
        <dbReference type="ARBA" id="ARBA00023015"/>
    </source>
</evidence>
<accession>A0ABU2VGA4</accession>
<feature type="transmembrane region" description="Helical" evidence="4">
    <location>
        <begin position="217"/>
        <end position="235"/>
    </location>
</feature>
<keyword evidence="2" id="KW-0238">DNA-binding</keyword>
<dbReference type="InterPro" id="IPR037923">
    <property type="entry name" value="HTH-like"/>
</dbReference>
<dbReference type="SUPFAM" id="SSF51215">
    <property type="entry name" value="Regulatory protein AraC"/>
    <property type="match status" value="1"/>
</dbReference>
<keyword evidence="3" id="KW-0804">Transcription</keyword>
<dbReference type="PANTHER" id="PTHR46796:SF6">
    <property type="entry name" value="ARAC SUBFAMILY"/>
    <property type="match status" value="1"/>
</dbReference>
<keyword evidence="4" id="KW-1133">Transmembrane helix</keyword>
<dbReference type="SUPFAM" id="SSF46689">
    <property type="entry name" value="Homeodomain-like"/>
    <property type="match status" value="2"/>
</dbReference>
<dbReference type="InterPro" id="IPR009057">
    <property type="entry name" value="Homeodomain-like_sf"/>
</dbReference>
<dbReference type="Pfam" id="PF12833">
    <property type="entry name" value="HTH_18"/>
    <property type="match status" value="1"/>
</dbReference>
<keyword evidence="7" id="KW-1185">Reference proteome</keyword>
<keyword evidence="4" id="KW-0472">Membrane</keyword>
<evidence type="ECO:0000256" key="2">
    <source>
        <dbReference type="ARBA" id="ARBA00023125"/>
    </source>
</evidence>
<organism evidence="6 7">
    <name type="scientific">Streptomyces doebereineriae</name>
    <dbReference type="NCBI Taxonomy" id="3075528"/>
    <lineage>
        <taxon>Bacteria</taxon>
        <taxon>Bacillati</taxon>
        <taxon>Actinomycetota</taxon>
        <taxon>Actinomycetes</taxon>
        <taxon>Kitasatosporales</taxon>
        <taxon>Streptomycetaceae</taxon>
        <taxon>Streptomyces</taxon>
    </lineage>
</organism>
<keyword evidence="1" id="KW-0805">Transcription regulation</keyword>
<reference evidence="7" key="1">
    <citation type="submission" date="2023-07" db="EMBL/GenBank/DDBJ databases">
        <title>30 novel species of actinomycetes from the DSMZ collection.</title>
        <authorList>
            <person name="Nouioui I."/>
        </authorList>
    </citation>
    <scope>NUCLEOTIDE SEQUENCE [LARGE SCALE GENOMIC DNA]</scope>
    <source>
        <strain evidence="7">DSM 41640</strain>
    </source>
</reference>
<dbReference type="InterPro" id="IPR050204">
    <property type="entry name" value="AraC_XylS_family_regulators"/>
</dbReference>
<dbReference type="RefSeq" id="WP_311717137.1">
    <property type="nucleotide sequence ID" value="NZ_JAVREZ010000011.1"/>
</dbReference>
<dbReference type="Gene3D" id="1.10.10.60">
    <property type="entry name" value="Homeodomain-like"/>
    <property type="match status" value="1"/>
</dbReference>
<dbReference type="SMART" id="SM00342">
    <property type="entry name" value="HTH_ARAC"/>
    <property type="match status" value="1"/>
</dbReference>
<evidence type="ECO:0000313" key="7">
    <source>
        <dbReference type="Proteomes" id="UP001183824"/>
    </source>
</evidence>
<protein>
    <submittedName>
        <fullName evidence="6">AraC family transcriptional regulator</fullName>
    </submittedName>
</protein>